<evidence type="ECO:0000313" key="2">
    <source>
        <dbReference type="EMBL" id="SDL85862.1"/>
    </source>
</evidence>
<feature type="compositionally biased region" description="Basic and acidic residues" evidence="1">
    <location>
        <begin position="81"/>
        <end position="98"/>
    </location>
</feature>
<evidence type="ECO:0000313" key="3">
    <source>
        <dbReference type="Proteomes" id="UP000199350"/>
    </source>
</evidence>
<feature type="compositionally biased region" description="Basic and acidic residues" evidence="1">
    <location>
        <begin position="59"/>
        <end position="71"/>
    </location>
</feature>
<proteinExistence type="predicted"/>
<name>A0A1G9NH44_9CORY</name>
<accession>A0A1G9NH44</accession>
<dbReference type="EMBL" id="LT629700">
    <property type="protein sequence ID" value="SDL85862.1"/>
    <property type="molecule type" value="Genomic_DNA"/>
</dbReference>
<dbReference type="STRING" id="38302.SAMN04488535_1023"/>
<evidence type="ECO:0000256" key="1">
    <source>
        <dbReference type="SAM" id="MobiDB-lite"/>
    </source>
</evidence>
<feature type="region of interest" description="Disordered" evidence="1">
    <location>
        <begin position="50"/>
        <end position="98"/>
    </location>
</feature>
<sequence>MGRMIQFVVGAAAGYVFGTKAGRKRYHQIVDASRAVANSPITKQAVTSARKALANSLDPEPRMREVEDLTSKRRLRGRKGSRADQDTTQDRIYEPDEE</sequence>
<reference evidence="3" key="1">
    <citation type="submission" date="2016-10" db="EMBL/GenBank/DDBJ databases">
        <authorList>
            <person name="Varghese N."/>
            <person name="Submissions S."/>
        </authorList>
    </citation>
    <scope>NUCLEOTIDE SEQUENCE [LARGE SCALE GENOMIC DNA]</scope>
    <source>
        <strain evidence="3">DSM 20632</strain>
    </source>
</reference>
<dbReference type="AlphaFoldDB" id="A0A1G9NH44"/>
<gene>
    <name evidence="2" type="ORF">SAMN04488535_1023</name>
</gene>
<keyword evidence="3" id="KW-1185">Reference proteome</keyword>
<dbReference type="Proteomes" id="UP000199350">
    <property type="component" value="Chromosome I"/>
</dbReference>
<organism evidence="2 3">
    <name type="scientific">Corynebacterium mycetoides</name>
    <dbReference type="NCBI Taxonomy" id="38302"/>
    <lineage>
        <taxon>Bacteria</taxon>
        <taxon>Bacillati</taxon>
        <taxon>Actinomycetota</taxon>
        <taxon>Actinomycetes</taxon>
        <taxon>Mycobacteriales</taxon>
        <taxon>Corynebacteriaceae</taxon>
        <taxon>Corynebacterium</taxon>
    </lineage>
</organism>
<protein>
    <submittedName>
        <fullName evidence="2">Uncharacterized protein</fullName>
    </submittedName>
</protein>